<comment type="caution">
    <text evidence="1">The sequence shown here is derived from an EMBL/GenBank/DDBJ whole genome shotgun (WGS) entry which is preliminary data.</text>
</comment>
<dbReference type="AlphaFoldDB" id="A0A8X6FEI0"/>
<sequence length="205" mass="23693">MEAIDKVRVKRKVVRSASTKFVNKVKSFLENFDSQNETHQKQLFEYLLNLDAKQIELQTHNKEAEDLLSDQELFEGEIEGSLEYEENINQVKFKIKSKINKKHLSQPAVNSEGANESNIRTNNPALSLNLPKLPIPNFSGDSSTYLEFINSFTNAMDANESLSNVDKFIYLKSFYLVKLLKLFPVLPLPKITINLMFKSFERQIW</sequence>
<keyword evidence="2" id="KW-1185">Reference proteome</keyword>
<reference evidence="1" key="1">
    <citation type="submission" date="2020-07" db="EMBL/GenBank/DDBJ databases">
        <title>Multicomponent nature underlies the extraordinary mechanical properties of spider dragline silk.</title>
        <authorList>
            <person name="Kono N."/>
            <person name="Nakamura H."/>
            <person name="Mori M."/>
            <person name="Yoshida Y."/>
            <person name="Ohtoshi R."/>
            <person name="Malay A.D."/>
            <person name="Moran D.A.P."/>
            <person name="Tomita M."/>
            <person name="Numata K."/>
            <person name="Arakawa K."/>
        </authorList>
    </citation>
    <scope>NUCLEOTIDE SEQUENCE</scope>
</reference>
<protein>
    <submittedName>
        <fullName evidence="1">Uncharacterized protein</fullName>
    </submittedName>
</protein>
<dbReference type="EMBL" id="BMAO01031847">
    <property type="protein sequence ID" value="GFQ78038.1"/>
    <property type="molecule type" value="Genomic_DNA"/>
</dbReference>
<proteinExistence type="predicted"/>
<organism evidence="1 2">
    <name type="scientific">Trichonephila clavata</name>
    <name type="common">Joro spider</name>
    <name type="synonym">Nephila clavata</name>
    <dbReference type="NCBI Taxonomy" id="2740835"/>
    <lineage>
        <taxon>Eukaryota</taxon>
        <taxon>Metazoa</taxon>
        <taxon>Ecdysozoa</taxon>
        <taxon>Arthropoda</taxon>
        <taxon>Chelicerata</taxon>
        <taxon>Arachnida</taxon>
        <taxon>Araneae</taxon>
        <taxon>Araneomorphae</taxon>
        <taxon>Entelegynae</taxon>
        <taxon>Araneoidea</taxon>
        <taxon>Nephilidae</taxon>
        <taxon>Trichonephila</taxon>
    </lineage>
</organism>
<name>A0A8X6FEI0_TRICU</name>
<evidence type="ECO:0000313" key="1">
    <source>
        <dbReference type="EMBL" id="GFQ78038.1"/>
    </source>
</evidence>
<accession>A0A8X6FEI0</accession>
<gene>
    <name evidence="1" type="primary">AVEN_117619_1</name>
    <name evidence="1" type="ORF">TNCT_102401</name>
</gene>
<evidence type="ECO:0000313" key="2">
    <source>
        <dbReference type="Proteomes" id="UP000887116"/>
    </source>
</evidence>
<dbReference type="Proteomes" id="UP000887116">
    <property type="component" value="Unassembled WGS sequence"/>
</dbReference>
<dbReference type="OrthoDB" id="6436535at2759"/>